<feature type="domain" description="HTH araC/xylS-type" evidence="5">
    <location>
        <begin position="212"/>
        <end position="312"/>
    </location>
</feature>
<dbReference type="PANTHER" id="PTHR46796">
    <property type="entry name" value="HTH-TYPE TRANSCRIPTIONAL ACTIVATOR RHAS-RELATED"/>
    <property type="match status" value="1"/>
</dbReference>
<dbReference type="InterPro" id="IPR050204">
    <property type="entry name" value="AraC_XylS_family_regulators"/>
</dbReference>
<dbReference type="InterPro" id="IPR018060">
    <property type="entry name" value="HTH_AraC"/>
</dbReference>
<dbReference type="PROSITE" id="PS01124">
    <property type="entry name" value="HTH_ARAC_FAMILY_2"/>
    <property type="match status" value="1"/>
</dbReference>
<evidence type="ECO:0000256" key="2">
    <source>
        <dbReference type="ARBA" id="ARBA00023125"/>
    </source>
</evidence>
<gene>
    <name evidence="6" type="ORF">BALG_00831</name>
</gene>
<keyword evidence="2" id="KW-0238">DNA-binding</keyword>
<dbReference type="InterPro" id="IPR009057">
    <property type="entry name" value="Homeodomain-like_sf"/>
</dbReference>
<name>A0A0E1XBP4_9HYPH</name>
<reference evidence="6" key="1">
    <citation type="submission" date="2009-01" db="EMBL/GenBank/DDBJ databases">
        <title>The Genome Sequence of Brucella pinnipedialis M292/94/1.</title>
        <authorList>
            <consortium name="The Broad Institute Genome Sequencing Platform"/>
            <person name="Ward D."/>
            <person name="Young S.K."/>
            <person name="Kodira C.D."/>
            <person name="Zeng Q."/>
            <person name="Koehrsen M."/>
            <person name="Alvarado L."/>
            <person name="Berlin A."/>
            <person name="Borenstein D."/>
            <person name="Chen Z."/>
            <person name="Engels R."/>
            <person name="Freedman E."/>
            <person name="Gellesch M."/>
            <person name="Goldberg J."/>
            <person name="Griggs A."/>
            <person name="Gujja S."/>
            <person name="Heiman D."/>
            <person name="Hepburn T."/>
            <person name="Howarth C."/>
            <person name="Jen D."/>
            <person name="Larson L."/>
            <person name="Lewis B."/>
            <person name="Mehta T."/>
            <person name="Park D."/>
            <person name="Pearson M."/>
            <person name="Roberts A."/>
            <person name="Saif S."/>
            <person name="Shea T."/>
            <person name="Shenoy N."/>
            <person name="Sisk P."/>
            <person name="Stolte C."/>
            <person name="Sykes S."/>
            <person name="Walk T."/>
            <person name="White J."/>
            <person name="Yandava C."/>
            <person name="Whatmore A.M."/>
            <person name="Perrett L.L."/>
            <person name="O'Callaghan D."/>
            <person name="Nusbaum C."/>
            <person name="Galagan J."/>
            <person name="Birren B."/>
        </authorList>
    </citation>
    <scope>NUCLEOTIDE SEQUENCE [LARGE SCALE GENOMIC DNA]</scope>
    <source>
        <strain evidence="6">M292/94/1</strain>
    </source>
</reference>
<dbReference type="EMBL" id="EQ999546">
    <property type="protein sequence ID" value="EEZ30712.1"/>
    <property type="molecule type" value="Genomic_DNA"/>
</dbReference>
<proteinExistence type="predicted"/>
<dbReference type="GO" id="GO:0043565">
    <property type="term" value="F:sequence-specific DNA binding"/>
    <property type="evidence" value="ECO:0007669"/>
    <property type="project" value="InterPro"/>
</dbReference>
<evidence type="ECO:0000256" key="4">
    <source>
        <dbReference type="SAM" id="MobiDB-lite"/>
    </source>
</evidence>
<accession>A0A0E1XBP4</accession>
<dbReference type="Gene3D" id="1.10.10.60">
    <property type="entry name" value="Homeodomain-like"/>
    <property type="match status" value="1"/>
</dbReference>
<protein>
    <submittedName>
        <fullName evidence="6">Helix-turn-helix domain-containing protein</fullName>
    </submittedName>
</protein>
<dbReference type="InterPro" id="IPR035418">
    <property type="entry name" value="AraC-bd_2"/>
</dbReference>
<sequence>MNRELFLSTDMVDATQRDDFWREAVKLIYDVMSSDDQSGKGFKGTLRSQQFGTCLIGSATSNGQNYQRTPSIIAQSDMDHYVLQAMIAGRMTGDFNGTNVSAKPGDIVILDLLQTVSSSVEAGERITIVIQRGELEKLVGWRNLHGMVLPGEAPTTRLLFEYLRGLDAVAAELPPNEALAAQEAMLTLLSASITSKEEEAIENTPANLPMRHRIITYIDENLTNPLLGPHSIMQHFHLSRSHLYRAFEPDGGVAKVIRDKRLDLAYRILIDRKGKPTSLKEIAYCCGFNDRTQFTKAFKARFELSPKEAREIGAPLPQAPSGALILHSHLSEQAAKIASEHATTSTKAPPSAPVKP</sequence>
<evidence type="ECO:0000313" key="6">
    <source>
        <dbReference type="EMBL" id="EEZ30712.1"/>
    </source>
</evidence>
<dbReference type="PANTHER" id="PTHR46796:SF6">
    <property type="entry name" value="ARAC SUBFAMILY"/>
    <property type="match status" value="1"/>
</dbReference>
<evidence type="ECO:0000256" key="1">
    <source>
        <dbReference type="ARBA" id="ARBA00023015"/>
    </source>
</evidence>
<dbReference type="AlphaFoldDB" id="A0A0E1XBP4"/>
<dbReference type="RefSeq" id="WP_004688105.1">
    <property type="nucleotide sequence ID" value="NZ_EQ999546.1"/>
</dbReference>
<dbReference type="Proteomes" id="UP000004659">
    <property type="component" value="Unassembled WGS sequence"/>
</dbReference>
<dbReference type="HOGENOM" id="CLU_049704_0_1_5"/>
<dbReference type="Pfam" id="PF12833">
    <property type="entry name" value="HTH_18"/>
    <property type="match status" value="1"/>
</dbReference>
<dbReference type="GeneID" id="45051643"/>
<evidence type="ECO:0000259" key="5">
    <source>
        <dbReference type="PROSITE" id="PS01124"/>
    </source>
</evidence>
<organism evidence="6">
    <name type="scientific">Brucella pinnipedialis M292/94/1</name>
    <dbReference type="NCBI Taxonomy" id="520462"/>
    <lineage>
        <taxon>Bacteria</taxon>
        <taxon>Pseudomonadati</taxon>
        <taxon>Pseudomonadota</taxon>
        <taxon>Alphaproteobacteria</taxon>
        <taxon>Hyphomicrobiales</taxon>
        <taxon>Brucellaceae</taxon>
        <taxon>Brucella/Ochrobactrum group</taxon>
        <taxon>Brucella</taxon>
    </lineage>
</organism>
<keyword evidence="3" id="KW-0804">Transcription</keyword>
<dbReference type="GO" id="GO:0003700">
    <property type="term" value="F:DNA-binding transcription factor activity"/>
    <property type="evidence" value="ECO:0007669"/>
    <property type="project" value="InterPro"/>
</dbReference>
<feature type="region of interest" description="Disordered" evidence="4">
    <location>
        <begin position="336"/>
        <end position="356"/>
    </location>
</feature>
<dbReference type="SMART" id="SM00342">
    <property type="entry name" value="HTH_ARAC"/>
    <property type="match status" value="1"/>
</dbReference>
<keyword evidence="1" id="KW-0805">Transcription regulation</keyword>
<dbReference type="SUPFAM" id="SSF46689">
    <property type="entry name" value="Homeodomain-like"/>
    <property type="match status" value="1"/>
</dbReference>
<dbReference type="Pfam" id="PF14525">
    <property type="entry name" value="AraC_binding_2"/>
    <property type="match status" value="1"/>
</dbReference>
<evidence type="ECO:0000256" key="3">
    <source>
        <dbReference type="ARBA" id="ARBA00023163"/>
    </source>
</evidence>